<accession>B8GLN9</accession>
<reference evidence="2 3" key="1">
    <citation type="journal article" date="2011" name="Stand. Genomic Sci.">
        <title>Complete genome sequence of 'Thioalkalivibrio sulfidophilus' HL-EbGr7.</title>
        <authorList>
            <person name="Muyzer G."/>
            <person name="Sorokin D.Y."/>
            <person name="Mavromatis K."/>
            <person name="Lapidus A."/>
            <person name="Clum A."/>
            <person name="Ivanova N."/>
            <person name="Pati A."/>
            <person name="d'Haeseleer P."/>
            <person name="Woyke T."/>
            <person name="Kyrpides N.C."/>
        </authorList>
    </citation>
    <scope>NUCLEOTIDE SEQUENCE [LARGE SCALE GENOMIC DNA]</scope>
    <source>
        <strain evidence="2 3">HL-EbGR7</strain>
    </source>
</reference>
<dbReference type="eggNOG" id="COG2831">
    <property type="taxonomic scope" value="Bacteria"/>
</dbReference>
<proteinExistence type="predicted"/>
<evidence type="ECO:0000256" key="1">
    <source>
        <dbReference type="SAM" id="SignalP"/>
    </source>
</evidence>
<feature type="chain" id="PRO_5002873134" description="DUF3570 domain-containing protein" evidence="1">
    <location>
        <begin position="20"/>
        <end position="363"/>
    </location>
</feature>
<name>B8GLN9_THISH</name>
<protein>
    <recommendedName>
        <fullName evidence="4">DUF3570 domain-containing protein</fullName>
    </recommendedName>
</protein>
<evidence type="ECO:0008006" key="4">
    <source>
        <dbReference type="Google" id="ProtNLM"/>
    </source>
</evidence>
<organism evidence="2 3">
    <name type="scientific">Thioalkalivibrio sulfidiphilus (strain HL-EbGR7)</name>
    <dbReference type="NCBI Taxonomy" id="396588"/>
    <lineage>
        <taxon>Bacteria</taxon>
        <taxon>Pseudomonadati</taxon>
        <taxon>Pseudomonadota</taxon>
        <taxon>Gammaproteobacteria</taxon>
        <taxon>Chromatiales</taxon>
        <taxon>Ectothiorhodospiraceae</taxon>
        <taxon>Thioalkalivibrio</taxon>
    </lineage>
</organism>
<dbReference type="STRING" id="396588.Tgr7_0545"/>
<dbReference type="HOGENOM" id="CLU_749651_0_0_6"/>
<dbReference type="InterPro" id="IPR021953">
    <property type="entry name" value="DUF3570"/>
</dbReference>
<keyword evidence="3" id="KW-1185">Reference proteome</keyword>
<evidence type="ECO:0000313" key="3">
    <source>
        <dbReference type="Proteomes" id="UP000002383"/>
    </source>
</evidence>
<gene>
    <name evidence="2" type="ordered locus">Tgr7_0545</name>
</gene>
<feature type="signal peptide" evidence="1">
    <location>
        <begin position="1"/>
        <end position="19"/>
    </location>
</feature>
<dbReference type="Pfam" id="PF12094">
    <property type="entry name" value="DUF3570"/>
    <property type="match status" value="2"/>
</dbReference>
<dbReference type="KEGG" id="tgr:Tgr7_0545"/>
<keyword evidence="1" id="KW-0732">Signal</keyword>
<dbReference type="Proteomes" id="UP000002383">
    <property type="component" value="Chromosome"/>
</dbReference>
<sequence length="363" mass="40556" precursor="true">MLLRVIAALLCVLGAPAAAQVLPDDRSDLLYHHYDGGGVQVSGPALLVRKGFADRVSLSAGYYQDTISGASPDVLATASPYTEQRDEVTLGIDYLHADSLISLAWTQSEENDYDGQTLSLGVSHEVFGGMTTVSLGYAHGSDTVGHRDTDFEAGLERRTYWLGLSQVITSTLLINLNYEGILEEGFLGNPYRAKRVLGVFADEEFYPGTRTANAVAIQGVKYLQPGASAQLSYRYYRDTWALTAHTVELQYSRYLADRRWLLDVRYRHYTQSAASFYSDNFEQEFTYMARDKELSTFKSNSLGVSASYVLFERPGAFFTSGRAIASYDYVQFDYADYSDAFRNPDVPYSFGAHILNFNLSLWY</sequence>
<evidence type="ECO:0000313" key="2">
    <source>
        <dbReference type="EMBL" id="ACL71642.1"/>
    </source>
</evidence>
<dbReference type="AlphaFoldDB" id="B8GLN9"/>
<dbReference type="EMBL" id="CP001339">
    <property type="protein sequence ID" value="ACL71642.1"/>
    <property type="molecule type" value="Genomic_DNA"/>
</dbReference>